<dbReference type="GO" id="GO:0015562">
    <property type="term" value="F:efflux transmembrane transporter activity"/>
    <property type="evidence" value="ECO:0007669"/>
    <property type="project" value="InterPro"/>
</dbReference>
<gene>
    <name evidence="4" type="ORF">BA177_16305</name>
</gene>
<proteinExistence type="inferred from homology"/>
<organism evidence="4 5">
    <name type="scientific">Woeseia oceani</name>
    <dbReference type="NCBI Taxonomy" id="1548547"/>
    <lineage>
        <taxon>Bacteria</taxon>
        <taxon>Pseudomonadati</taxon>
        <taxon>Pseudomonadota</taxon>
        <taxon>Gammaproteobacteria</taxon>
        <taxon>Woeseiales</taxon>
        <taxon>Woeseiaceae</taxon>
        <taxon>Woeseia</taxon>
    </lineage>
</organism>
<evidence type="ECO:0000256" key="3">
    <source>
        <dbReference type="SAM" id="Coils"/>
    </source>
</evidence>
<dbReference type="PANTHER" id="PTHR30203">
    <property type="entry name" value="OUTER MEMBRANE CATION EFFLUX PROTEIN"/>
    <property type="match status" value="1"/>
</dbReference>
<evidence type="ECO:0000313" key="4">
    <source>
        <dbReference type="EMBL" id="ANO52535.1"/>
    </source>
</evidence>
<dbReference type="InterPro" id="IPR010131">
    <property type="entry name" value="MdtP/NodT-like"/>
</dbReference>
<dbReference type="EMBL" id="CP016268">
    <property type="protein sequence ID" value="ANO52535.1"/>
    <property type="molecule type" value="Genomic_DNA"/>
</dbReference>
<keyword evidence="2" id="KW-0472">Membrane</keyword>
<keyword evidence="3" id="KW-0175">Coiled coil</keyword>
<dbReference type="Gene3D" id="2.20.200.10">
    <property type="entry name" value="Outer membrane efflux proteins (OEP)"/>
    <property type="match status" value="1"/>
</dbReference>
<dbReference type="STRING" id="1548547.BA177_16305"/>
<dbReference type="InterPro" id="IPR003423">
    <property type="entry name" value="OMP_efflux"/>
</dbReference>
<accession>A0A193LJ29</accession>
<dbReference type="SUPFAM" id="SSF56954">
    <property type="entry name" value="Outer membrane efflux proteins (OEP)"/>
    <property type="match status" value="1"/>
</dbReference>
<dbReference type="AlphaFoldDB" id="A0A193LJ29"/>
<evidence type="ECO:0000256" key="2">
    <source>
        <dbReference type="RuleBase" id="RU362097"/>
    </source>
</evidence>
<sequence>MVAIPKKESSLLLATACAIVAGGCSVSAISPETEETPAPASWARGGTPGDIGQNWLHTFSDPQLETLVSESAENNYVLKQERERLYSAEQAVRLSRSNRYPALDVSLGGARRSTESSAGVSESFDIGVDGRWNVDIWRQLSKQQQATELALAAQRARLQSVERDIAATTAQQYFDVIEARQLLEVASRRLSNANESRDIVASGYRQGLNDALDLYLARNQVERERANFASQEQALLEAVADLQLSLARYPDGNMPIESKLPVLVDALPTGLPSELLTRRPDVQEAWLNLLATDAELAAAHKARFPSLSIVGSSSRTTDAFSELLDGGVSAWSLAFSLTQPLFDAGRLAALEEQAAARVRIAEQQYLDLVYRAFADVENSISRTASLEQRYDALLEAEKNSRAALELALEQYQRGLVPYTTVLESQRQAFDAEATVVQLTNQRLQNRIGLHLALGGEFVTAN</sequence>
<keyword evidence="2" id="KW-0564">Palmitate</keyword>
<evidence type="ECO:0000256" key="1">
    <source>
        <dbReference type="ARBA" id="ARBA00007613"/>
    </source>
</evidence>
<comment type="similarity">
    <text evidence="1 2">Belongs to the outer membrane factor (OMF) (TC 1.B.17) family.</text>
</comment>
<dbReference type="OrthoDB" id="9770517at2"/>
<keyword evidence="2" id="KW-0812">Transmembrane</keyword>
<dbReference type="NCBIfam" id="TIGR01845">
    <property type="entry name" value="outer_NodT"/>
    <property type="match status" value="1"/>
</dbReference>
<dbReference type="GO" id="GO:0009279">
    <property type="term" value="C:cell outer membrane"/>
    <property type="evidence" value="ECO:0007669"/>
    <property type="project" value="UniProtKB-SubCell"/>
</dbReference>
<keyword evidence="5" id="KW-1185">Reference proteome</keyword>
<evidence type="ECO:0008006" key="6">
    <source>
        <dbReference type="Google" id="ProtNLM"/>
    </source>
</evidence>
<name>A0A193LJ29_9GAMM</name>
<dbReference type="Pfam" id="PF02321">
    <property type="entry name" value="OEP"/>
    <property type="match status" value="2"/>
</dbReference>
<dbReference type="PROSITE" id="PS51257">
    <property type="entry name" value="PROKAR_LIPOPROTEIN"/>
    <property type="match status" value="1"/>
</dbReference>
<evidence type="ECO:0000313" key="5">
    <source>
        <dbReference type="Proteomes" id="UP000092695"/>
    </source>
</evidence>
<dbReference type="Proteomes" id="UP000092695">
    <property type="component" value="Chromosome"/>
</dbReference>
<dbReference type="Gene3D" id="1.20.1600.10">
    <property type="entry name" value="Outer membrane efflux proteins (OEP)"/>
    <property type="match status" value="1"/>
</dbReference>
<comment type="subcellular location">
    <subcellularLocation>
        <location evidence="2">Cell outer membrane</location>
        <topology evidence="2">Lipid-anchor</topology>
    </subcellularLocation>
</comment>
<dbReference type="KEGG" id="woc:BA177_16305"/>
<keyword evidence="2" id="KW-1134">Transmembrane beta strand</keyword>
<protein>
    <recommendedName>
        <fullName evidence="6">RND transporter</fullName>
    </recommendedName>
</protein>
<reference evidence="4 5" key="1">
    <citation type="submission" date="2016-06" db="EMBL/GenBank/DDBJ databases">
        <title>Complete genome sequence of a deep-branching marine Gamma Proteobacterium Woeseia oceani type strain XK5.</title>
        <authorList>
            <person name="Mu D."/>
            <person name="Du Z."/>
        </authorList>
    </citation>
    <scope>NUCLEOTIDE SEQUENCE [LARGE SCALE GENOMIC DNA]</scope>
    <source>
        <strain evidence="4 5">XK5</strain>
    </source>
</reference>
<feature type="coiled-coil region" evidence="3">
    <location>
        <begin position="151"/>
        <end position="196"/>
    </location>
</feature>
<keyword evidence="2" id="KW-0449">Lipoprotein</keyword>